<protein>
    <submittedName>
        <fullName evidence="2">ATP-binding protein</fullName>
    </submittedName>
</protein>
<evidence type="ECO:0000313" key="3">
    <source>
        <dbReference type="Proteomes" id="UP001164706"/>
    </source>
</evidence>
<dbReference type="NCBIfam" id="NF005115">
    <property type="entry name" value="PRK06547.1"/>
    <property type="match status" value="1"/>
</dbReference>
<proteinExistence type="predicted"/>
<dbReference type="EMBL" id="CP113089">
    <property type="protein sequence ID" value="WAB81638.1"/>
    <property type="molecule type" value="Genomic_DNA"/>
</dbReference>
<keyword evidence="3" id="KW-1185">Reference proteome</keyword>
<evidence type="ECO:0000256" key="1">
    <source>
        <dbReference type="SAM" id="MobiDB-lite"/>
    </source>
</evidence>
<gene>
    <name evidence="2" type="ORF">OVN18_01030</name>
</gene>
<dbReference type="GO" id="GO:0005524">
    <property type="term" value="F:ATP binding"/>
    <property type="evidence" value="ECO:0007669"/>
    <property type="project" value="UniProtKB-KW"/>
</dbReference>
<dbReference type="AlphaFoldDB" id="A0A9E8S8U3"/>
<dbReference type="InterPro" id="IPR027417">
    <property type="entry name" value="P-loop_NTPase"/>
</dbReference>
<evidence type="ECO:0000313" key="2">
    <source>
        <dbReference type="EMBL" id="WAB81638.1"/>
    </source>
</evidence>
<organism evidence="2 3">
    <name type="scientific">Microcella daejeonensis</name>
    <dbReference type="NCBI Taxonomy" id="2994971"/>
    <lineage>
        <taxon>Bacteria</taxon>
        <taxon>Bacillati</taxon>
        <taxon>Actinomycetota</taxon>
        <taxon>Actinomycetes</taxon>
        <taxon>Micrococcales</taxon>
        <taxon>Microbacteriaceae</taxon>
        <taxon>Microcella</taxon>
    </lineage>
</organism>
<dbReference type="SUPFAM" id="SSF52540">
    <property type="entry name" value="P-loop containing nucleoside triphosphate hydrolases"/>
    <property type="match status" value="1"/>
</dbReference>
<name>A0A9E8S8U3_9MICO</name>
<sequence>MRCAEAPAGHPAAAPASTGPDRPRVTLVDGRSGSGKTTWATARAAAEGATLLSLDEVYPGWDGLEAAEAHVLEHVLRPLAAGRPARYRRWDWTAEQPADWVEVDVRRPLIIEGCGALSAAARALAHRGVWVELDDVRRRERALARDGEAFRPHWERWAAQEEQHAALHAPRAWADEVVDGAVLG</sequence>
<dbReference type="KEGG" id="mdb:OVN18_01030"/>
<reference evidence="2" key="1">
    <citation type="submission" date="2022-11" db="EMBL/GenBank/DDBJ databases">
        <title>Description of Microcella daejonensis nov. sp, isolated from riverside soil.</title>
        <authorList>
            <person name="Molina K.M."/>
            <person name="Kim S.B."/>
        </authorList>
    </citation>
    <scope>NUCLEOTIDE SEQUENCE</scope>
    <source>
        <strain evidence="2">MMS21-STM12</strain>
    </source>
</reference>
<keyword evidence="2" id="KW-0547">Nucleotide-binding</keyword>
<accession>A0A9E8S8U3</accession>
<keyword evidence="2" id="KW-0067">ATP-binding</keyword>
<dbReference type="Gene3D" id="3.40.50.300">
    <property type="entry name" value="P-loop containing nucleotide triphosphate hydrolases"/>
    <property type="match status" value="1"/>
</dbReference>
<feature type="compositionally biased region" description="Low complexity" evidence="1">
    <location>
        <begin position="1"/>
        <end position="16"/>
    </location>
</feature>
<feature type="region of interest" description="Disordered" evidence="1">
    <location>
        <begin position="1"/>
        <end position="36"/>
    </location>
</feature>
<dbReference type="Proteomes" id="UP001164706">
    <property type="component" value="Chromosome"/>
</dbReference>
<dbReference type="RefSeq" id="WP_267781415.1">
    <property type="nucleotide sequence ID" value="NZ_CP113089.1"/>
</dbReference>